<name>A0A6A6YQJ7_9PEZI</name>
<proteinExistence type="predicted"/>
<reference evidence="4" key="2">
    <citation type="submission" date="2020-04" db="EMBL/GenBank/DDBJ databases">
        <authorList>
            <consortium name="NCBI Genome Project"/>
        </authorList>
    </citation>
    <scope>NUCLEOTIDE SEQUENCE</scope>
    <source>
        <strain evidence="4">CBS 304.34</strain>
    </source>
</reference>
<keyword evidence="3" id="KW-1185">Reference proteome</keyword>
<evidence type="ECO:0000313" key="2">
    <source>
        <dbReference type="EMBL" id="KAF2810808.1"/>
    </source>
</evidence>
<dbReference type="EMBL" id="MU003699">
    <property type="protein sequence ID" value="KAF2810808.1"/>
    <property type="molecule type" value="Genomic_DNA"/>
</dbReference>
<keyword evidence="1" id="KW-0812">Transmembrane</keyword>
<protein>
    <submittedName>
        <fullName evidence="2 4">Uncharacterized protein</fullName>
    </submittedName>
</protein>
<dbReference type="GeneID" id="54460661"/>
<evidence type="ECO:0000313" key="4">
    <source>
        <dbReference type="RefSeq" id="XP_033577772.1"/>
    </source>
</evidence>
<reference evidence="4" key="3">
    <citation type="submission" date="2025-04" db="UniProtKB">
        <authorList>
            <consortium name="RefSeq"/>
        </authorList>
    </citation>
    <scope>IDENTIFICATION</scope>
    <source>
        <strain evidence="4">CBS 304.34</strain>
    </source>
</reference>
<feature type="transmembrane region" description="Helical" evidence="1">
    <location>
        <begin position="22"/>
        <end position="43"/>
    </location>
</feature>
<organism evidence="2">
    <name type="scientific">Mytilinidion resinicola</name>
    <dbReference type="NCBI Taxonomy" id="574789"/>
    <lineage>
        <taxon>Eukaryota</taxon>
        <taxon>Fungi</taxon>
        <taxon>Dikarya</taxon>
        <taxon>Ascomycota</taxon>
        <taxon>Pezizomycotina</taxon>
        <taxon>Dothideomycetes</taxon>
        <taxon>Pleosporomycetidae</taxon>
        <taxon>Mytilinidiales</taxon>
        <taxon>Mytilinidiaceae</taxon>
        <taxon>Mytilinidion</taxon>
    </lineage>
</organism>
<reference evidence="2 4" key="1">
    <citation type="journal article" date="2020" name="Stud. Mycol.">
        <title>101 Dothideomycetes genomes: a test case for predicting lifestyles and emergence of pathogens.</title>
        <authorList>
            <person name="Haridas S."/>
            <person name="Albert R."/>
            <person name="Binder M."/>
            <person name="Bloem J."/>
            <person name="Labutti K."/>
            <person name="Salamov A."/>
            <person name="Andreopoulos B."/>
            <person name="Baker S."/>
            <person name="Barry K."/>
            <person name="Bills G."/>
            <person name="Bluhm B."/>
            <person name="Cannon C."/>
            <person name="Castanera R."/>
            <person name="Culley D."/>
            <person name="Daum C."/>
            <person name="Ezra D."/>
            <person name="Gonzalez J."/>
            <person name="Henrissat B."/>
            <person name="Kuo A."/>
            <person name="Liang C."/>
            <person name="Lipzen A."/>
            <person name="Lutzoni F."/>
            <person name="Magnuson J."/>
            <person name="Mondo S."/>
            <person name="Nolan M."/>
            <person name="Ohm R."/>
            <person name="Pangilinan J."/>
            <person name="Park H.-J."/>
            <person name="Ramirez L."/>
            <person name="Alfaro M."/>
            <person name="Sun H."/>
            <person name="Tritt A."/>
            <person name="Yoshinaga Y."/>
            <person name="Zwiers L.-H."/>
            <person name="Turgeon B."/>
            <person name="Goodwin S."/>
            <person name="Spatafora J."/>
            <person name="Crous P."/>
            <person name="Grigoriev I."/>
        </authorList>
    </citation>
    <scope>NUCLEOTIDE SEQUENCE</scope>
    <source>
        <strain evidence="2 4">CBS 304.34</strain>
    </source>
</reference>
<keyword evidence="1" id="KW-1133">Transmembrane helix</keyword>
<dbReference type="RefSeq" id="XP_033577772.1">
    <property type="nucleotide sequence ID" value="XM_033719768.1"/>
</dbReference>
<sequence length="89" mass="9899">MALARNIIGKLTILNRTAKTTAIIKVTACWITVIQELIMWFTMARDTKLRISKLRQMKAMLNVGFLDFPAEILIEVHGALPSLSSGSVL</sequence>
<dbReference type="AlphaFoldDB" id="A0A6A6YQJ7"/>
<accession>A0A6A6YQJ7</accession>
<evidence type="ECO:0000313" key="3">
    <source>
        <dbReference type="Proteomes" id="UP000504636"/>
    </source>
</evidence>
<gene>
    <name evidence="2 4" type="ORF">BDZ99DRAFT_462125</name>
</gene>
<dbReference type="Proteomes" id="UP000504636">
    <property type="component" value="Unplaced"/>
</dbReference>
<keyword evidence="1" id="KW-0472">Membrane</keyword>
<evidence type="ECO:0000256" key="1">
    <source>
        <dbReference type="SAM" id="Phobius"/>
    </source>
</evidence>